<dbReference type="CDD" id="cd16936">
    <property type="entry name" value="HATPase_RsbW-like"/>
    <property type="match status" value="1"/>
</dbReference>
<dbReference type="Gene3D" id="3.30.565.10">
    <property type="entry name" value="Histidine kinase-like ATPase, C-terminal domain"/>
    <property type="match status" value="1"/>
</dbReference>
<dbReference type="PANTHER" id="PTHR43156">
    <property type="entry name" value="STAGE II SPORULATION PROTEIN E-RELATED"/>
    <property type="match status" value="1"/>
</dbReference>
<dbReference type="PROSITE" id="PS50110">
    <property type="entry name" value="RESPONSE_REGULATORY"/>
    <property type="match status" value="1"/>
</dbReference>
<evidence type="ECO:0000259" key="3">
    <source>
        <dbReference type="PROSITE" id="PS50110"/>
    </source>
</evidence>
<evidence type="ECO:0000256" key="2">
    <source>
        <dbReference type="PROSITE-ProRule" id="PRU00169"/>
    </source>
</evidence>
<dbReference type="SMART" id="SM00448">
    <property type="entry name" value="REC"/>
    <property type="match status" value="1"/>
</dbReference>
<dbReference type="EMBL" id="VFRR01000015">
    <property type="protein sequence ID" value="TPE51540.1"/>
    <property type="molecule type" value="Genomic_DNA"/>
</dbReference>
<name>A0A501WT48_9GAMM</name>
<gene>
    <name evidence="4" type="ORF">FJM67_09085</name>
</gene>
<dbReference type="Gene3D" id="3.40.50.2300">
    <property type="match status" value="1"/>
</dbReference>
<dbReference type="Gene3D" id="3.60.40.10">
    <property type="entry name" value="PPM-type phosphatase domain"/>
    <property type="match status" value="1"/>
</dbReference>
<comment type="caution">
    <text evidence="4">The sequence shown here is derived from an EMBL/GenBank/DDBJ whole genome shotgun (WGS) entry which is preliminary data.</text>
</comment>
<keyword evidence="5" id="KW-1185">Reference proteome</keyword>
<accession>A0A501WT48</accession>
<proteinExistence type="predicted"/>
<dbReference type="GO" id="GO:0000160">
    <property type="term" value="P:phosphorelay signal transduction system"/>
    <property type="evidence" value="ECO:0007669"/>
    <property type="project" value="InterPro"/>
</dbReference>
<dbReference type="SMART" id="SM00331">
    <property type="entry name" value="PP2C_SIG"/>
    <property type="match status" value="1"/>
</dbReference>
<dbReference type="InterPro" id="IPR011006">
    <property type="entry name" value="CheY-like_superfamily"/>
</dbReference>
<organism evidence="4 5">
    <name type="scientific">Maribrevibacterium harenarium</name>
    <dbReference type="NCBI Taxonomy" id="2589817"/>
    <lineage>
        <taxon>Bacteria</taxon>
        <taxon>Pseudomonadati</taxon>
        <taxon>Pseudomonadota</taxon>
        <taxon>Gammaproteobacteria</taxon>
        <taxon>Oceanospirillales</taxon>
        <taxon>Oceanospirillaceae</taxon>
        <taxon>Maribrevibacterium</taxon>
    </lineage>
</organism>
<feature type="modified residue" description="4-aspartylphosphate" evidence="2">
    <location>
        <position position="55"/>
    </location>
</feature>
<dbReference type="Pfam" id="PF00072">
    <property type="entry name" value="Response_reg"/>
    <property type="match status" value="1"/>
</dbReference>
<dbReference type="GO" id="GO:0016791">
    <property type="term" value="F:phosphatase activity"/>
    <property type="evidence" value="ECO:0007669"/>
    <property type="project" value="TreeGrafter"/>
</dbReference>
<evidence type="ECO:0000313" key="4">
    <source>
        <dbReference type="EMBL" id="TPE51540.1"/>
    </source>
</evidence>
<reference evidence="4 5" key="1">
    <citation type="submission" date="2019-06" db="EMBL/GenBank/DDBJ databases">
        <title>A novel bacterium of genus Marinomonas, isolated from coastal sand.</title>
        <authorList>
            <person name="Huang H."/>
            <person name="Mo K."/>
            <person name="Hu Y."/>
        </authorList>
    </citation>
    <scope>NUCLEOTIDE SEQUENCE [LARGE SCALE GENOMIC DNA]</scope>
    <source>
        <strain evidence="4 5">HB171799</strain>
    </source>
</reference>
<dbReference type="PANTHER" id="PTHR43156:SF2">
    <property type="entry name" value="STAGE II SPORULATION PROTEIN E"/>
    <property type="match status" value="1"/>
</dbReference>
<dbReference type="CDD" id="cd00156">
    <property type="entry name" value="REC"/>
    <property type="match status" value="1"/>
</dbReference>
<keyword evidence="1" id="KW-0378">Hydrolase</keyword>
<feature type="domain" description="Response regulatory" evidence="3">
    <location>
        <begin position="6"/>
        <end position="120"/>
    </location>
</feature>
<dbReference type="OrthoDB" id="9811749at2"/>
<dbReference type="InterPro" id="IPR001932">
    <property type="entry name" value="PPM-type_phosphatase-like_dom"/>
</dbReference>
<dbReference type="RefSeq" id="WP_140588613.1">
    <property type="nucleotide sequence ID" value="NZ_VFRR01000015.1"/>
</dbReference>
<dbReference type="Pfam" id="PF07228">
    <property type="entry name" value="SpoIIE"/>
    <property type="match status" value="1"/>
</dbReference>
<dbReference type="Proteomes" id="UP000315901">
    <property type="component" value="Unassembled WGS sequence"/>
</dbReference>
<evidence type="ECO:0000313" key="5">
    <source>
        <dbReference type="Proteomes" id="UP000315901"/>
    </source>
</evidence>
<dbReference type="AlphaFoldDB" id="A0A501WT48"/>
<sequence length="553" mass="61223">MQTPPRVLILEDNATTRMIISKSLEEQGVDVVVACTLAEAEQHFHDASIDLYLLDVNLPDGDSTSILPKIRLLYPMVPVLIMTADHEHSRISEFFAAGVRDFIRKPIHPLLLASKVLSFIKAYETEKALFEANEMYQRISHEKEQEEQLAHYVYDHILMMHNTPVSGLQVVERSSGRFCGDILVSSKAPNGSLIVMLADATGHGMAAALTIYPMVSTFSAMVGKGLSLGAIIKELSVKHSQSIPQNRFVATILMEVSPSSDTIRIWSGGMPKVLVFDHDGRLVNKVASQNMAIGILPADMVSTKMETLPLRGVGALALFSDGLIENKVIEGRKISFDEAYEMIADGISDLPGLVERMHSYEDYINLSKDHDDITLALLNVAEVVDELNSSKEVHEPVRGDFKFHFELSGKSLNNEKFPFSLSEMLSGYGFKKDFCQRIFTVITELFLNSVDHGLFGISSDTKENDFINYLTLRDEAKLAIAKDAKVCIDIAWDEQTQTLTLALSDSGSGYVLDINKSGSEGAAHGRGLKLISTLSSRFHYDQITNTTHVTLEY</sequence>
<keyword evidence="2" id="KW-0597">Phosphoprotein</keyword>
<dbReference type="InterPro" id="IPR052016">
    <property type="entry name" value="Bact_Sigma-Reg"/>
</dbReference>
<dbReference type="InterPro" id="IPR036457">
    <property type="entry name" value="PPM-type-like_dom_sf"/>
</dbReference>
<protein>
    <submittedName>
        <fullName evidence="4">Fused response regulator/phosphatase</fullName>
    </submittedName>
</protein>
<dbReference type="InterPro" id="IPR036890">
    <property type="entry name" value="HATPase_C_sf"/>
</dbReference>
<evidence type="ECO:0000256" key="1">
    <source>
        <dbReference type="ARBA" id="ARBA00022801"/>
    </source>
</evidence>
<dbReference type="InterPro" id="IPR001789">
    <property type="entry name" value="Sig_transdc_resp-reg_receiver"/>
</dbReference>
<dbReference type="SUPFAM" id="SSF52172">
    <property type="entry name" value="CheY-like"/>
    <property type="match status" value="1"/>
</dbReference>